<sequence>MKSMQPNVFWQKGYAAITKDSPRNYKFFENDQVLHIPKFDPAKDNGKYSCKVVDKRSGAALNREVEIGVPRKNDLEDLCSTLCSSYCGIPQGTPKKQFVSHSSNANMPEQ</sequence>
<name>A0A914UYK9_9BILA</name>
<dbReference type="InterPro" id="IPR007110">
    <property type="entry name" value="Ig-like_dom"/>
</dbReference>
<protein>
    <submittedName>
        <fullName evidence="4">Ig-like domain-containing protein</fullName>
    </submittedName>
</protein>
<dbReference type="Gene3D" id="2.60.40.10">
    <property type="entry name" value="Immunoglobulins"/>
    <property type="match status" value="1"/>
</dbReference>
<reference evidence="4" key="1">
    <citation type="submission" date="2022-11" db="UniProtKB">
        <authorList>
            <consortium name="WormBaseParasite"/>
        </authorList>
    </citation>
    <scope>IDENTIFICATION</scope>
</reference>
<dbReference type="InterPro" id="IPR036179">
    <property type="entry name" value="Ig-like_dom_sf"/>
</dbReference>
<dbReference type="WBParaSite" id="PSAMB.scaffold13694size2156.g35622.t1">
    <property type="protein sequence ID" value="PSAMB.scaffold13694size2156.g35622.t1"/>
    <property type="gene ID" value="PSAMB.scaffold13694size2156.g35622"/>
</dbReference>
<feature type="compositionally biased region" description="Polar residues" evidence="1">
    <location>
        <begin position="99"/>
        <end position="110"/>
    </location>
</feature>
<dbReference type="AlphaFoldDB" id="A0A914UYK9"/>
<accession>A0A914UYK9</accession>
<evidence type="ECO:0000313" key="3">
    <source>
        <dbReference type="Proteomes" id="UP000887566"/>
    </source>
</evidence>
<feature type="region of interest" description="Disordered" evidence="1">
    <location>
        <begin position="90"/>
        <end position="110"/>
    </location>
</feature>
<dbReference type="CDD" id="cd00096">
    <property type="entry name" value="Ig"/>
    <property type="match status" value="1"/>
</dbReference>
<organism evidence="3 4">
    <name type="scientific">Plectus sambesii</name>
    <dbReference type="NCBI Taxonomy" id="2011161"/>
    <lineage>
        <taxon>Eukaryota</taxon>
        <taxon>Metazoa</taxon>
        <taxon>Ecdysozoa</taxon>
        <taxon>Nematoda</taxon>
        <taxon>Chromadorea</taxon>
        <taxon>Plectida</taxon>
        <taxon>Plectina</taxon>
        <taxon>Plectoidea</taxon>
        <taxon>Plectidae</taxon>
        <taxon>Plectus</taxon>
    </lineage>
</organism>
<dbReference type="SUPFAM" id="SSF48726">
    <property type="entry name" value="Immunoglobulin"/>
    <property type="match status" value="1"/>
</dbReference>
<dbReference type="PROSITE" id="PS50835">
    <property type="entry name" value="IG_LIKE"/>
    <property type="match status" value="1"/>
</dbReference>
<evidence type="ECO:0000259" key="2">
    <source>
        <dbReference type="PROSITE" id="PS50835"/>
    </source>
</evidence>
<feature type="domain" description="Ig-like" evidence="2">
    <location>
        <begin position="1"/>
        <end position="66"/>
    </location>
</feature>
<proteinExistence type="predicted"/>
<keyword evidence="3" id="KW-1185">Reference proteome</keyword>
<dbReference type="InterPro" id="IPR013783">
    <property type="entry name" value="Ig-like_fold"/>
</dbReference>
<dbReference type="Proteomes" id="UP000887566">
    <property type="component" value="Unplaced"/>
</dbReference>
<evidence type="ECO:0000313" key="4">
    <source>
        <dbReference type="WBParaSite" id="PSAMB.scaffold13694size2156.g35622.t1"/>
    </source>
</evidence>
<evidence type="ECO:0000256" key="1">
    <source>
        <dbReference type="SAM" id="MobiDB-lite"/>
    </source>
</evidence>